<name>A0A0A9CFV9_ARUDO</name>
<keyword evidence="1" id="KW-0812">Transmembrane</keyword>
<organism evidence="2">
    <name type="scientific">Arundo donax</name>
    <name type="common">Giant reed</name>
    <name type="synonym">Donax arundinaceus</name>
    <dbReference type="NCBI Taxonomy" id="35708"/>
    <lineage>
        <taxon>Eukaryota</taxon>
        <taxon>Viridiplantae</taxon>
        <taxon>Streptophyta</taxon>
        <taxon>Embryophyta</taxon>
        <taxon>Tracheophyta</taxon>
        <taxon>Spermatophyta</taxon>
        <taxon>Magnoliopsida</taxon>
        <taxon>Liliopsida</taxon>
        <taxon>Poales</taxon>
        <taxon>Poaceae</taxon>
        <taxon>PACMAD clade</taxon>
        <taxon>Arundinoideae</taxon>
        <taxon>Arundineae</taxon>
        <taxon>Arundo</taxon>
    </lineage>
</organism>
<sequence>MLLQMLVEKLSIGSYMCSYWMGTSRFSWWVQTASSKATFCSSFLAWWFIYSFLSFFLLNVQY</sequence>
<dbReference type="EMBL" id="GBRH01222726">
    <property type="protein sequence ID" value="JAD75169.1"/>
    <property type="molecule type" value="Transcribed_RNA"/>
</dbReference>
<dbReference type="AlphaFoldDB" id="A0A0A9CFV9"/>
<accession>A0A0A9CFV9</accession>
<proteinExistence type="predicted"/>
<keyword evidence="1" id="KW-0472">Membrane</keyword>
<reference evidence="2" key="1">
    <citation type="submission" date="2014-09" db="EMBL/GenBank/DDBJ databases">
        <authorList>
            <person name="Magalhaes I.L.F."/>
            <person name="Oliveira U."/>
            <person name="Santos F.R."/>
            <person name="Vidigal T.H.D.A."/>
            <person name="Brescovit A.D."/>
            <person name="Santos A.J."/>
        </authorList>
    </citation>
    <scope>NUCLEOTIDE SEQUENCE</scope>
    <source>
        <tissue evidence="2">Shoot tissue taken approximately 20 cm above the soil surface</tissue>
    </source>
</reference>
<reference evidence="2" key="2">
    <citation type="journal article" date="2015" name="Data Brief">
        <title>Shoot transcriptome of the giant reed, Arundo donax.</title>
        <authorList>
            <person name="Barrero R.A."/>
            <person name="Guerrero F.D."/>
            <person name="Moolhuijzen P."/>
            <person name="Goolsby J.A."/>
            <person name="Tidwell J."/>
            <person name="Bellgard S.E."/>
            <person name="Bellgard M.I."/>
        </authorList>
    </citation>
    <scope>NUCLEOTIDE SEQUENCE</scope>
    <source>
        <tissue evidence="2">Shoot tissue taken approximately 20 cm above the soil surface</tissue>
    </source>
</reference>
<protein>
    <submittedName>
        <fullName evidence="2">Uncharacterized protein</fullName>
    </submittedName>
</protein>
<feature type="transmembrane region" description="Helical" evidence="1">
    <location>
        <begin position="43"/>
        <end position="60"/>
    </location>
</feature>
<keyword evidence="1" id="KW-1133">Transmembrane helix</keyword>
<evidence type="ECO:0000256" key="1">
    <source>
        <dbReference type="SAM" id="Phobius"/>
    </source>
</evidence>
<evidence type="ECO:0000313" key="2">
    <source>
        <dbReference type="EMBL" id="JAD75169.1"/>
    </source>
</evidence>